<sequence>MKQEWILVKDLLGIGGLPKTVQGIHQKAKAEKWRKKSVAQEGVRGRSYAYNFEDLPPQAQAILSDDEPSTQPVFISKERKGQSEDKFMNVFNAVWEGLEPKEMDLLSKLLARKGAELLTLLLDKDNIALMLLTGEQREAALMLMQLDPIRVREILSELRASRDMGRTASQQAVGEHREDLA</sequence>
<evidence type="ECO:0000313" key="2">
    <source>
        <dbReference type="EMBL" id="HAG0016084.1"/>
    </source>
</evidence>
<comment type="caution">
    <text evidence="2">The sequence shown here is derived from an EMBL/GenBank/DDBJ whole genome shotgun (WGS) entry which is preliminary data.</text>
</comment>
<dbReference type="SUPFAM" id="SSF46955">
    <property type="entry name" value="Putative DNA-binding domain"/>
    <property type="match status" value="1"/>
</dbReference>
<reference evidence="2" key="2">
    <citation type="submission" date="2020-02" db="EMBL/GenBank/DDBJ databases">
        <authorList>
            <consortium name="NCBI Pathogen Detection Project"/>
        </authorList>
    </citation>
    <scope>NUCLEOTIDE SEQUENCE</scope>
    <source>
        <strain evidence="2">MA.CK_00/00002125</strain>
    </source>
</reference>
<dbReference type="AlphaFoldDB" id="A0A756L9F0"/>
<dbReference type="EMBL" id="DAAWYJ010000014">
    <property type="protein sequence ID" value="HAG0016084.1"/>
    <property type="molecule type" value="Genomic_DNA"/>
</dbReference>
<gene>
    <name evidence="2" type="ORF">G8O67_003402</name>
</gene>
<dbReference type="InterPro" id="IPR003314">
    <property type="entry name" value="Mu-type_HTH"/>
</dbReference>
<proteinExistence type="predicted"/>
<dbReference type="Gene3D" id="1.10.10.10">
    <property type="entry name" value="Winged helix-like DNA-binding domain superfamily/Winged helix DNA-binding domain"/>
    <property type="match status" value="1"/>
</dbReference>
<accession>A0A756L9F0</accession>
<reference evidence="2" key="1">
    <citation type="journal article" date="2018" name="Genome Biol.">
        <title>SKESA: strategic k-mer extension for scrupulous assemblies.</title>
        <authorList>
            <person name="Souvorov A."/>
            <person name="Agarwala R."/>
            <person name="Lipman D.J."/>
        </authorList>
    </citation>
    <scope>NUCLEOTIDE SEQUENCE</scope>
    <source>
        <strain evidence="2">MA.CK_00/00002125</strain>
    </source>
</reference>
<dbReference type="GO" id="GO:0003677">
    <property type="term" value="F:DNA binding"/>
    <property type="evidence" value="ECO:0007669"/>
    <property type="project" value="UniProtKB-KW"/>
</dbReference>
<protein>
    <submittedName>
        <fullName evidence="2">DNA-binding protein</fullName>
    </submittedName>
</protein>
<keyword evidence="2" id="KW-0238">DNA-binding</keyword>
<feature type="domain" description="HTH Mu-type" evidence="1">
    <location>
        <begin position="2"/>
        <end position="71"/>
    </location>
</feature>
<organism evidence="2">
    <name type="scientific">Salmonella enterica</name>
    <name type="common">Salmonella choleraesuis</name>
    <dbReference type="NCBI Taxonomy" id="28901"/>
    <lineage>
        <taxon>Bacteria</taxon>
        <taxon>Pseudomonadati</taxon>
        <taxon>Pseudomonadota</taxon>
        <taxon>Gammaproteobacteria</taxon>
        <taxon>Enterobacterales</taxon>
        <taxon>Enterobacteriaceae</taxon>
        <taxon>Salmonella</taxon>
    </lineage>
</organism>
<dbReference type="PROSITE" id="PS51702">
    <property type="entry name" value="HTH_MU"/>
    <property type="match status" value="1"/>
</dbReference>
<name>A0A756L9F0_SALER</name>
<evidence type="ECO:0000259" key="1">
    <source>
        <dbReference type="PROSITE" id="PS51702"/>
    </source>
</evidence>
<dbReference type="InterPro" id="IPR009061">
    <property type="entry name" value="DNA-bd_dom_put_sf"/>
</dbReference>
<dbReference type="InterPro" id="IPR036388">
    <property type="entry name" value="WH-like_DNA-bd_sf"/>
</dbReference>
<dbReference type="Pfam" id="PF02316">
    <property type="entry name" value="HTH_Tnp_Mu_1"/>
    <property type="match status" value="1"/>
</dbReference>